<evidence type="ECO:0000313" key="13">
    <source>
        <dbReference type="Proteomes" id="UP000199309"/>
    </source>
</evidence>
<comment type="cofactor">
    <cofactor evidence="1">
        <name>FMN</name>
        <dbReference type="ChEBI" id="CHEBI:58210"/>
    </cofactor>
</comment>
<dbReference type="InterPro" id="IPR001155">
    <property type="entry name" value="OxRdtase_FMN_N"/>
</dbReference>
<evidence type="ECO:0000256" key="1">
    <source>
        <dbReference type="ARBA" id="ARBA00001917"/>
    </source>
</evidence>
<dbReference type="InterPro" id="IPR023753">
    <property type="entry name" value="FAD/NAD-binding_dom"/>
</dbReference>
<dbReference type="GO" id="GO:0010181">
    <property type="term" value="F:FMN binding"/>
    <property type="evidence" value="ECO:0007669"/>
    <property type="project" value="InterPro"/>
</dbReference>
<proteinExistence type="inferred from homology"/>
<dbReference type="CDD" id="cd02803">
    <property type="entry name" value="OYE_like_FMN_family"/>
    <property type="match status" value="1"/>
</dbReference>
<evidence type="ECO:0000259" key="10">
    <source>
        <dbReference type="Pfam" id="PF00724"/>
    </source>
</evidence>
<dbReference type="RefSeq" id="WP_218118681.1">
    <property type="nucleotide sequence ID" value="NZ_FNHQ01000001.1"/>
</dbReference>
<dbReference type="GO" id="GO:0046872">
    <property type="term" value="F:metal ion binding"/>
    <property type="evidence" value="ECO:0007669"/>
    <property type="project" value="UniProtKB-KW"/>
</dbReference>
<dbReference type="Gene3D" id="3.50.50.60">
    <property type="entry name" value="FAD/NAD(P)-binding domain"/>
    <property type="match status" value="1"/>
</dbReference>
<dbReference type="Proteomes" id="UP000199309">
    <property type="component" value="Unassembled WGS sequence"/>
</dbReference>
<dbReference type="SUPFAM" id="SSF51905">
    <property type="entry name" value="FAD/NAD(P)-binding domain"/>
    <property type="match status" value="1"/>
</dbReference>
<dbReference type="PANTHER" id="PTHR42917">
    <property type="entry name" value="2,4-DIENOYL-COA REDUCTASE"/>
    <property type="match status" value="1"/>
</dbReference>
<dbReference type="STRING" id="349095.SAMN05660299_00241"/>
<accession>A0A1G9QI40</accession>
<dbReference type="PANTHER" id="PTHR42917:SF2">
    <property type="entry name" value="2,4-DIENOYL-COA REDUCTASE [(2E)-ENOYL-COA-PRODUCING]"/>
    <property type="match status" value="1"/>
</dbReference>
<dbReference type="InterPro" id="IPR036188">
    <property type="entry name" value="FAD/NAD-bd_sf"/>
</dbReference>
<feature type="domain" description="NADH:flavin oxidoreductase/NADH oxidase N-terminal" evidence="10">
    <location>
        <begin position="9"/>
        <end position="344"/>
    </location>
</feature>
<keyword evidence="7" id="KW-0560">Oxidoreductase</keyword>
<evidence type="ECO:0000256" key="5">
    <source>
        <dbReference type="ARBA" id="ARBA00022643"/>
    </source>
</evidence>
<reference evidence="12 13" key="1">
    <citation type="submission" date="2016-10" db="EMBL/GenBank/DDBJ databases">
        <authorList>
            <person name="de Groot N.N."/>
        </authorList>
    </citation>
    <scope>NUCLEOTIDE SEQUENCE [LARGE SCALE GENOMIC DNA]</scope>
    <source>
        <strain evidence="12 13">DSM 16981</strain>
    </source>
</reference>
<dbReference type="Gene3D" id="3.40.50.720">
    <property type="entry name" value="NAD(P)-binding Rossmann-like Domain"/>
    <property type="match status" value="1"/>
</dbReference>
<evidence type="ECO:0000259" key="11">
    <source>
        <dbReference type="Pfam" id="PF07992"/>
    </source>
</evidence>
<evidence type="ECO:0000313" key="12">
    <source>
        <dbReference type="EMBL" id="SDM10421.1"/>
    </source>
</evidence>
<name>A0A1G9QI40_9FIRM</name>
<evidence type="ECO:0000256" key="2">
    <source>
        <dbReference type="ARBA" id="ARBA00001966"/>
    </source>
</evidence>
<keyword evidence="5" id="KW-0288">FMN</keyword>
<organism evidence="12 13">
    <name type="scientific">Megasphaera paucivorans</name>
    <dbReference type="NCBI Taxonomy" id="349095"/>
    <lineage>
        <taxon>Bacteria</taxon>
        <taxon>Bacillati</taxon>
        <taxon>Bacillota</taxon>
        <taxon>Negativicutes</taxon>
        <taxon>Veillonellales</taxon>
        <taxon>Veillonellaceae</taxon>
        <taxon>Megasphaera</taxon>
    </lineage>
</organism>
<comment type="cofactor">
    <cofactor evidence="2">
        <name>[4Fe-4S] cluster</name>
        <dbReference type="ChEBI" id="CHEBI:49883"/>
    </cofactor>
</comment>
<dbReference type="Gene3D" id="3.20.20.70">
    <property type="entry name" value="Aldolase class I"/>
    <property type="match status" value="1"/>
</dbReference>
<evidence type="ECO:0000256" key="8">
    <source>
        <dbReference type="ARBA" id="ARBA00023004"/>
    </source>
</evidence>
<dbReference type="GO" id="GO:0051536">
    <property type="term" value="F:iron-sulfur cluster binding"/>
    <property type="evidence" value="ECO:0007669"/>
    <property type="project" value="UniProtKB-KW"/>
</dbReference>
<evidence type="ECO:0000256" key="6">
    <source>
        <dbReference type="ARBA" id="ARBA00022723"/>
    </source>
</evidence>
<evidence type="ECO:0000256" key="7">
    <source>
        <dbReference type="ARBA" id="ARBA00023002"/>
    </source>
</evidence>
<dbReference type="EMBL" id="FNHQ01000001">
    <property type="protein sequence ID" value="SDM10421.1"/>
    <property type="molecule type" value="Genomic_DNA"/>
</dbReference>
<dbReference type="InterPro" id="IPR013785">
    <property type="entry name" value="Aldolase_TIM"/>
</dbReference>
<dbReference type="Pfam" id="PF00724">
    <property type="entry name" value="Oxidored_FMN"/>
    <property type="match status" value="1"/>
</dbReference>
<keyword evidence="8" id="KW-0408">Iron</keyword>
<sequence>MTNNHFEHLFQTMRVNNKTYRNRIVSAPMTFALSAMDPNIREKCFRQIEVRAKGGAAAVTLGEVDVNFTDANRLPFPFVDFTSFEGEHFRVFQEYVRRIHKYNAIALGELCHAGSEKVPFVGQPEPIGPIDMINKDGVHVHAATRADMQRIAHDFAVAATFMQKAGFDGLTVHAGHGFLFTQFLSERTNIRTDEYGGTLENRAKFPIEILQSIRKAVGSNFIIDIRLSAEEGVPNGMTIDETGRFVQMIEDLVDSIHVSEGLYTDPVTTHQFSSMFVPHGFNAKSSAIIKQYTKLPVGVIGGINSPALAEEIITSGQADFVILGRQMICDPDFPNKAAANREDEIRRCVRCYHCFPGSPEEGYMDIPYDGLTLSQKVGICALNPATDPDIMFGTFPKSDGTRKVLIIGGGPGGMEAAIVSCDRGHDVTIVDDHAKLGGTLCFTDTDIDKTDLCNAKNRLIRLIKKRNIRVLLNTKANADFIRKEQPNVLIIAIGAAPSVPPIKGLDTAKQAMEAYNHSETIGKNIIMLGGGLVGCEVGLQLAKTGHTVTIVEMIDTIAKDSYGMYREALMKEMNTYGIKMMVSTRCTEVSGNSVHVVDKNNSERILMADTVYYALGLKALQTEELKKAAGNIPVFEIGNCIHVGQVDIALKEGYIAAMSIH</sequence>
<protein>
    <submittedName>
        <fullName evidence="12">2,4-dienoyl-CoA reductase</fullName>
    </submittedName>
</protein>
<evidence type="ECO:0000256" key="9">
    <source>
        <dbReference type="ARBA" id="ARBA00023014"/>
    </source>
</evidence>
<keyword evidence="13" id="KW-1185">Reference proteome</keyword>
<dbReference type="GO" id="GO:0016491">
    <property type="term" value="F:oxidoreductase activity"/>
    <property type="evidence" value="ECO:0007669"/>
    <property type="project" value="UniProtKB-KW"/>
</dbReference>
<dbReference type="Pfam" id="PF07992">
    <property type="entry name" value="Pyr_redox_2"/>
    <property type="match status" value="1"/>
</dbReference>
<keyword evidence="4" id="KW-0285">Flavoprotein</keyword>
<comment type="similarity">
    <text evidence="3">In the N-terminal section; belongs to the NADH:flavin oxidoreductase/NADH oxidase family.</text>
</comment>
<dbReference type="SUPFAM" id="SSF51395">
    <property type="entry name" value="FMN-linked oxidoreductases"/>
    <property type="match status" value="1"/>
</dbReference>
<dbReference type="AlphaFoldDB" id="A0A1G9QI40"/>
<keyword evidence="6" id="KW-0479">Metal-binding</keyword>
<gene>
    <name evidence="12" type="ORF">SAMN05660299_00241</name>
</gene>
<dbReference type="PRINTS" id="PR00368">
    <property type="entry name" value="FADPNR"/>
</dbReference>
<evidence type="ECO:0000256" key="3">
    <source>
        <dbReference type="ARBA" id="ARBA00011048"/>
    </source>
</evidence>
<keyword evidence="9" id="KW-0411">Iron-sulfur</keyword>
<dbReference type="InterPro" id="IPR051793">
    <property type="entry name" value="NADH:flavin_oxidoreductase"/>
</dbReference>
<evidence type="ECO:0000256" key="4">
    <source>
        <dbReference type="ARBA" id="ARBA00022630"/>
    </source>
</evidence>
<feature type="domain" description="FAD/NAD(P)-binding" evidence="11">
    <location>
        <begin position="403"/>
        <end position="622"/>
    </location>
</feature>